<dbReference type="Gramene" id="TRITD1Av1G226720.2">
    <property type="protein sequence ID" value="TRITD1Av1G226720.2"/>
    <property type="gene ID" value="TRITD1Av1G226720"/>
</dbReference>
<dbReference type="AlphaFoldDB" id="A0A9R0QI20"/>
<dbReference type="InterPro" id="IPR006566">
    <property type="entry name" value="FBD"/>
</dbReference>
<gene>
    <name evidence="2" type="ORF">TRITD_1Av1G226720</name>
</gene>
<feature type="domain" description="FBD" evidence="1">
    <location>
        <begin position="159"/>
        <end position="237"/>
    </location>
</feature>
<dbReference type="Pfam" id="PF08387">
    <property type="entry name" value="FBD"/>
    <property type="match status" value="1"/>
</dbReference>
<dbReference type="SMART" id="SM00579">
    <property type="entry name" value="FBD"/>
    <property type="match status" value="1"/>
</dbReference>
<protein>
    <recommendedName>
        <fullName evidence="1">FBD domain-containing protein</fullName>
    </recommendedName>
</protein>
<dbReference type="Pfam" id="PF24758">
    <property type="entry name" value="LRR_At5g56370"/>
    <property type="match status" value="1"/>
</dbReference>
<accession>A0A9R0QI20</accession>
<sequence length="257" mass="29338">MLFDVRISEDTLQSVISSCAVLQSVSLHNMSFSRLCISSPTLRSISVEGVFTFRELVIVDAPCLERLLPIYPNGGPATIRVIRAPRLEVLGFLSQGISRLHLGTTVFQRMIAVTMTTKMRTLKILVLECAPNLDFVVDFLNEGKDMNIAPKYDLLDPIECLELHLKEVVLKNYCGGHRLYMDFAKFFLLNAKVLRKMEIGARYSYKSNCNIDNWMCYLRRQLQVENRASKDASVEVKVNKFTRHVRTHDLSVDDPFD</sequence>
<dbReference type="InterPro" id="IPR055302">
    <property type="entry name" value="F-box_dom-containing"/>
</dbReference>
<evidence type="ECO:0000313" key="3">
    <source>
        <dbReference type="Proteomes" id="UP000324705"/>
    </source>
</evidence>
<dbReference type="Proteomes" id="UP000324705">
    <property type="component" value="Chromosome 1A"/>
</dbReference>
<keyword evidence="3" id="KW-1185">Reference proteome</keyword>
<dbReference type="EMBL" id="LT934111">
    <property type="protein sequence ID" value="VAH11586.1"/>
    <property type="molecule type" value="Genomic_DNA"/>
</dbReference>
<proteinExistence type="predicted"/>
<reference evidence="2 3" key="1">
    <citation type="submission" date="2017-09" db="EMBL/GenBank/DDBJ databases">
        <authorList>
            <consortium name="International Durum Wheat Genome Sequencing Consortium (IDWGSC)"/>
            <person name="Milanesi L."/>
        </authorList>
    </citation>
    <scope>NUCLEOTIDE SEQUENCE [LARGE SCALE GENOMIC DNA]</scope>
    <source>
        <strain evidence="3">cv. Svevo</strain>
    </source>
</reference>
<organism evidence="2 3">
    <name type="scientific">Triticum turgidum subsp. durum</name>
    <name type="common">Durum wheat</name>
    <name type="synonym">Triticum durum</name>
    <dbReference type="NCBI Taxonomy" id="4567"/>
    <lineage>
        <taxon>Eukaryota</taxon>
        <taxon>Viridiplantae</taxon>
        <taxon>Streptophyta</taxon>
        <taxon>Embryophyta</taxon>
        <taxon>Tracheophyta</taxon>
        <taxon>Spermatophyta</taxon>
        <taxon>Magnoliopsida</taxon>
        <taxon>Liliopsida</taxon>
        <taxon>Poales</taxon>
        <taxon>Poaceae</taxon>
        <taxon>BOP clade</taxon>
        <taxon>Pooideae</taxon>
        <taxon>Triticodae</taxon>
        <taxon>Triticeae</taxon>
        <taxon>Triticinae</taxon>
        <taxon>Triticum</taxon>
    </lineage>
</organism>
<dbReference type="InterPro" id="IPR055411">
    <property type="entry name" value="LRR_FXL15/At3g58940/PEG3-like"/>
</dbReference>
<dbReference type="PANTHER" id="PTHR32141">
    <property type="match status" value="1"/>
</dbReference>
<dbReference type="PANTHER" id="PTHR32141:SF182">
    <property type="entry name" value="F-BOX DOMAIN-CONTAINING PROTEIN"/>
    <property type="match status" value="1"/>
</dbReference>
<name>A0A9R0QI20_TRITD</name>
<evidence type="ECO:0000259" key="1">
    <source>
        <dbReference type="SMART" id="SM00579"/>
    </source>
</evidence>
<evidence type="ECO:0000313" key="2">
    <source>
        <dbReference type="EMBL" id="VAH11586.1"/>
    </source>
</evidence>